<sequence length="374" mass="40571">MENLSEVNAILFPLESVLSKDAAAMADAIARESETKKEISHIHGQAIYQSYCLRIRDSCQNFKPLVPSLTSAVKGLYLLLTRLARTANLHAGNLHKALEGIGESQEVKSQDIALSTSDAGGGDAVEFDGKEGGESLSRSDDDKTEDIIGFSRLSLEEKGWISPPDSSFCSSSGSDITSAEVSLSDSLNDSAENTDMLSQVSSGRNPTSDLHTTSLSQTDVEEISLFEVPKSFPLEADLNSADSVKLTYEATELPNATPFPSHKSVASSAVSHNPSTENLDKFDGKDDLLSTNKAKNGTEHRETPDADINTSTRIGRGKNAYALSVLRRVEMKIDGRDISDRREISIAEQVDYLLKQATSADNLCNMYEGWTPWI</sequence>
<feature type="region of interest" description="Disordered" evidence="1">
    <location>
        <begin position="115"/>
        <end position="142"/>
    </location>
</feature>
<dbReference type="PANTHER" id="PTHR11139">
    <property type="entry name" value="ATAXIA TELANGIECTASIA MUTATED ATM -RELATED"/>
    <property type="match status" value="1"/>
</dbReference>
<dbReference type="Gramene" id="Psat07G0559600-T2">
    <property type="protein sequence ID" value="KAI5390341.1"/>
    <property type="gene ID" value="KIW84_075596"/>
</dbReference>
<dbReference type="InterPro" id="IPR050517">
    <property type="entry name" value="DDR_Repair_Kinase"/>
</dbReference>
<gene>
    <name evidence="3" type="ORF">KIW84_075596</name>
</gene>
<reference evidence="3 4" key="1">
    <citation type="journal article" date="2022" name="Nat. Genet.">
        <title>Improved pea reference genome and pan-genome highlight genomic features and evolutionary characteristics.</title>
        <authorList>
            <person name="Yang T."/>
            <person name="Liu R."/>
            <person name="Luo Y."/>
            <person name="Hu S."/>
            <person name="Wang D."/>
            <person name="Wang C."/>
            <person name="Pandey M.K."/>
            <person name="Ge S."/>
            <person name="Xu Q."/>
            <person name="Li N."/>
            <person name="Li G."/>
            <person name="Huang Y."/>
            <person name="Saxena R.K."/>
            <person name="Ji Y."/>
            <person name="Li M."/>
            <person name="Yan X."/>
            <person name="He Y."/>
            <person name="Liu Y."/>
            <person name="Wang X."/>
            <person name="Xiang C."/>
            <person name="Varshney R.K."/>
            <person name="Ding H."/>
            <person name="Gao S."/>
            <person name="Zong X."/>
        </authorList>
    </citation>
    <scope>NUCLEOTIDE SEQUENCE [LARGE SCALE GENOMIC DNA]</scope>
    <source>
        <strain evidence="3 4">cv. Zhongwan 6</strain>
    </source>
</reference>
<feature type="compositionally biased region" description="Basic and acidic residues" evidence="1">
    <location>
        <begin position="127"/>
        <end position="141"/>
    </location>
</feature>
<dbReference type="Proteomes" id="UP001058974">
    <property type="component" value="Chromosome 7"/>
</dbReference>
<dbReference type="SMART" id="SM01343">
    <property type="entry name" value="FATC"/>
    <property type="match status" value="1"/>
</dbReference>
<feature type="region of interest" description="Disordered" evidence="1">
    <location>
        <begin position="180"/>
        <end position="216"/>
    </location>
</feature>
<feature type="compositionally biased region" description="Basic and acidic residues" evidence="1">
    <location>
        <begin position="278"/>
        <end position="288"/>
    </location>
</feature>
<evidence type="ECO:0000256" key="1">
    <source>
        <dbReference type="SAM" id="MobiDB-lite"/>
    </source>
</evidence>
<feature type="region of interest" description="Disordered" evidence="1">
    <location>
        <begin position="255"/>
        <end position="312"/>
    </location>
</feature>
<evidence type="ECO:0000259" key="2">
    <source>
        <dbReference type="PROSITE" id="PS51190"/>
    </source>
</evidence>
<dbReference type="GO" id="GO:0004674">
    <property type="term" value="F:protein serine/threonine kinase activity"/>
    <property type="evidence" value="ECO:0007669"/>
    <property type="project" value="TreeGrafter"/>
</dbReference>
<dbReference type="PROSITE" id="PS51190">
    <property type="entry name" value="FATC"/>
    <property type="match status" value="1"/>
</dbReference>
<accession>A0A9D4VVE8</accession>
<name>A0A9D4VVE8_PEA</name>
<dbReference type="Pfam" id="PF02260">
    <property type="entry name" value="FATC"/>
    <property type="match status" value="1"/>
</dbReference>
<keyword evidence="4" id="KW-1185">Reference proteome</keyword>
<organism evidence="3 4">
    <name type="scientific">Pisum sativum</name>
    <name type="common">Garden pea</name>
    <name type="synonym">Lathyrus oleraceus</name>
    <dbReference type="NCBI Taxonomy" id="3888"/>
    <lineage>
        <taxon>Eukaryota</taxon>
        <taxon>Viridiplantae</taxon>
        <taxon>Streptophyta</taxon>
        <taxon>Embryophyta</taxon>
        <taxon>Tracheophyta</taxon>
        <taxon>Spermatophyta</taxon>
        <taxon>Magnoliopsida</taxon>
        <taxon>eudicotyledons</taxon>
        <taxon>Gunneridae</taxon>
        <taxon>Pentapetalae</taxon>
        <taxon>rosids</taxon>
        <taxon>fabids</taxon>
        <taxon>Fabales</taxon>
        <taxon>Fabaceae</taxon>
        <taxon>Papilionoideae</taxon>
        <taxon>50 kb inversion clade</taxon>
        <taxon>NPAAA clade</taxon>
        <taxon>Hologalegina</taxon>
        <taxon>IRL clade</taxon>
        <taxon>Fabeae</taxon>
        <taxon>Lathyrus</taxon>
    </lineage>
</organism>
<protein>
    <recommendedName>
        <fullName evidence="2">FATC domain-containing protein</fullName>
    </recommendedName>
</protein>
<comment type="caution">
    <text evidence="3">The sequence shown here is derived from an EMBL/GenBank/DDBJ whole genome shotgun (WGS) entry which is preliminary data.</text>
</comment>
<dbReference type="InterPro" id="IPR003152">
    <property type="entry name" value="FATC_dom"/>
</dbReference>
<evidence type="ECO:0000313" key="3">
    <source>
        <dbReference type="EMBL" id="KAI5390341.1"/>
    </source>
</evidence>
<dbReference type="EMBL" id="JAMSHJ010000007">
    <property type="protein sequence ID" value="KAI5390341.1"/>
    <property type="molecule type" value="Genomic_DNA"/>
</dbReference>
<dbReference type="GO" id="GO:0000184">
    <property type="term" value="P:nuclear-transcribed mRNA catabolic process, nonsense-mediated decay"/>
    <property type="evidence" value="ECO:0007669"/>
    <property type="project" value="TreeGrafter"/>
</dbReference>
<proteinExistence type="predicted"/>
<feature type="domain" description="FATC" evidence="2">
    <location>
        <begin position="342"/>
        <end position="374"/>
    </location>
</feature>
<dbReference type="GO" id="GO:0005634">
    <property type="term" value="C:nucleus"/>
    <property type="evidence" value="ECO:0007669"/>
    <property type="project" value="TreeGrafter"/>
</dbReference>
<dbReference type="AlphaFoldDB" id="A0A9D4VVE8"/>
<feature type="compositionally biased region" description="Low complexity" evidence="1">
    <location>
        <begin position="261"/>
        <end position="272"/>
    </location>
</feature>
<dbReference type="PANTHER" id="PTHR11139:SF71">
    <property type="entry name" value="SERINE_THREONINE-PROTEIN KINASE SMG1"/>
    <property type="match status" value="1"/>
</dbReference>
<evidence type="ECO:0000313" key="4">
    <source>
        <dbReference type="Proteomes" id="UP001058974"/>
    </source>
</evidence>